<keyword evidence="3" id="KW-1185">Reference proteome</keyword>
<keyword evidence="1" id="KW-1133">Transmembrane helix</keyword>
<evidence type="ECO:0000313" key="3">
    <source>
        <dbReference type="Proteomes" id="UP000009234"/>
    </source>
</evidence>
<organism evidence="2 3">
    <name type="scientific">Desulforamulus ruminis (strain ATCC 23193 / DSM 2154 / NCIMB 8452 / DL)</name>
    <name type="common">Desulfotomaculum ruminis</name>
    <dbReference type="NCBI Taxonomy" id="696281"/>
    <lineage>
        <taxon>Bacteria</taxon>
        <taxon>Bacillati</taxon>
        <taxon>Bacillota</taxon>
        <taxon>Clostridia</taxon>
        <taxon>Eubacteriales</taxon>
        <taxon>Peptococcaceae</taxon>
        <taxon>Desulforamulus</taxon>
    </lineage>
</organism>
<name>F6DSL7_DESRL</name>
<dbReference type="HOGENOM" id="CLU_219356_1_0_9"/>
<gene>
    <name evidence="2" type="ordered locus">Desru_2893</name>
</gene>
<reference evidence="3" key="1">
    <citation type="submission" date="2011-05" db="EMBL/GenBank/DDBJ databases">
        <title>Complete sequence of Desulfotomaculum ruminis DSM 2154.</title>
        <authorList>
            <person name="Lucas S."/>
            <person name="Copeland A."/>
            <person name="Lapidus A."/>
            <person name="Cheng J.-F."/>
            <person name="Goodwin L."/>
            <person name="Pitluck S."/>
            <person name="Lu M."/>
            <person name="Detter J.C."/>
            <person name="Han C."/>
            <person name="Tapia R."/>
            <person name="Land M."/>
            <person name="Hauser L."/>
            <person name="Kyrpides N."/>
            <person name="Ivanova N."/>
            <person name="Mikhailova N."/>
            <person name="Pagani I."/>
            <person name="Stams A.J.M."/>
            <person name="Plugge C.M."/>
            <person name="Muyzer G."/>
            <person name="Kuever J."/>
            <person name="Parshina S.N."/>
            <person name="Ivanova A.E."/>
            <person name="Nazina T.N."/>
            <person name="Brambilla E."/>
            <person name="Spring S."/>
            <person name="Klenk H.-P."/>
            <person name="Woyke T."/>
        </authorList>
    </citation>
    <scope>NUCLEOTIDE SEQUENCE [LARGE SCALE GENOMIC DNA]</scope>
    <source>
        <strain evidence="3">ATCC 23193 / DSM 2154 / NCIB 8452 / DL</strain>
    </source>
</reference>
<proteinExistence type="predicted"/>
<feature type="transmembrane region" description="Helical" evidence="1">
    <location>
        <begin position="15"/>
        <end position="37"/>
    </location>
</feature>
<reference evidence="2 3" key="2">
    <citation type="journal article" date="2012" name="Stand. Genomic Sci.">
        <title>Complete genome sequence of the sulfate-reducing firmicute Desulfotomaculum ruminis type strain (DL(T)).</title>
        <authorList>
            <person name="Spring S."/>
            <person name="Visser M."/>
            <person name="Lu M."/>
            <person name="Copeland A."/>
            <person name="Lapidus A."/>
            <person name="Lucas S."/>
            <person name="Cheng J.F."/>
            <person name="Han C."/>
            <person name="Tapia R."/>
            <person name="Goodwin L.A."/>
            <person name="Pitluck S."/>
            <person name="Ivanova N."/>
            <person name="Land M."/>
            <person name="Hauser L."/>
            <person name="Larimer F."/>
            <person name="Rohde M."/>
            <person name="Goker M."/>
            <person name="Detter J.C."/>
            <person name="Kyrpides N.C."/>
            <person name="Woyke T."/>
            <person name="Schaap P.J."/>
            <person name="Plugge C.M."/>
            <person name="Muyzer G."/>
            <person name="Kuever J."/>
            <person name="Pereira I.A."/>
            <person name="Parshina S.N."/>
            <person name="Bernier-Latmani R."/>
            <person name="Stams A.J."/>
            <person name="Klenk H.P."/>
        </authorList>
    </citation>
    <scope>NUCLEOTIDE SEQUENCE [LARGE SCALE GENOMIC DNA]</scope>
    <source>
        <strain evidence="3">ATCC 23193 / DSM 2154 / NCIB 8452 / DL</strain>
    </source>
</reference>
<dbReference type="Proteomes" id="UP000009234">
    <property type="component" value="Chromosome"/>
</dbReference>
<dbReference type="EMBL" id="CP002780">
    <property type="protein sequence ID" value="AEG61107.1"/>
    <property type="molecule type" value="Genomic_DNA"/>
</dbReference>
<dbReference type="KEGG" id="dru:Desru_2893"/>
<evidence type="ECO:0000313" key="2">
    <source>
        <dbReference type="EMBL" id="AEG61107.1"/>
    </source>
</evidence>
<protein>
    <submittedName>
        <fullName evidence="2">Uncharacterized protein</fullName>
    </submittedName>
</protein>
<keyword evidence="1" id="KW-0472">Membrane</keyword>
<sequence length="39" mass="4029">MGYGFGGCGGYDSCAFIIFLILILLLLGSCGCGSYSVEK</sequence>
<accession>F6DSL7</accession>
<dbReference type="AlphaFoldDB" id="F6DSL7"/>
<keyword evidence="1" id="KW-0812">Transmembrane</keyword>
<evidence type="ECO:0000256" key="1">
    <source>
        <dbReference type="SAM" id="Phobius"/>
    </source>
</evidence>